<evidence type="ECO:0000313" key="3">
    <source>
        <dbReference type="EMBL" id="MBO8431539.1"/>
    </source>
</evidence>
<dbReference type="EMBL" id="JADIND010000202">
    <property type="protein sequence ID" value="MBO8431539.1"/>
    <property type="molecule type" value="Genomic_DNA"/>
</dbReference>
<dbReference type="GO" id="GO:0005829">
    <property type="term" value="C:cytosol"/>
    <property type="evidence" value="ECO:0007669"/>
    <property type="project" value="TreeGrafter"/>
</dbReference>
<dbReference type="InterPro" id="IPR001387">
    <property type="entry name" value="Cro/C1-type_HTH"/>
</dbReference>
<sequence length="70" mass="8001">MEIENLKKNIASNIRQQRAKNKISQEKLSELTGISQQFICNIENEKVNPSVETLLKIANSLNITINELVY</sequence>
<gene>
    <name evidence="3" type="ORF">IAC76_09145</name>
</gene>
<dbReference type="SMART" id="SM00530">
    <property type="entry name" value="HTH_XRE"/>
    <property type="match status" value="1"/>
</dbReference>
<dbReference type="Gene3D" id="1.10.260.40">
    <property type="entry name" value="lambda repressor-like DNA-binding domains"/>
    <property type="match status" value="1"/>
</dbReference>
<dbReference type="AlphaFoldDB" id="A0A9D9H0C8"/>
<proteinExistence type="predicted"/>
<dbReference type="PROSITE" id="PS50943">
    <property type="entry name" value="HTH_CROC1"/>
    <property type="match status" value="1"/>
</dbReference>
<dbReference type="Proteomes" id="UP000823632">
    <property type="component" value="Unassembled WGS sequence"/>
</dbReference>
<keyword evidence="1" id="KW-0238">DNA-binding</keyword>
<reference evidence="3" key="1">
    <citation type="submission" date="2020-10" db="EMBL/GenBank/DDBJ databases">
        <authorList>
            <person name="Gilroy R."/>
        </authorList>
    </citation>
    <scope>NUCLEOTIDE SEQUENCE</scope>
    <source>
        <strain evidence="3">10192</strain>
    </source>
</reference>
<reference evidence="3" key="2">
    <citation type="journal article" date="2021" name="PeerJ">
        <title>Extensive microbial diversity within the chicken gut microbiome revealed by metagenomics and culture.</title>
        <authorList>
            <person name="Gilroy R."/>
            <person name="Ravi A."/>
            <person name="Getino M."/>
            <person name="Pursley I."/>
            <person name="Horton D.L."/>
            <person name="Alikhan N.F."/>
            <person name="Baker D."/>
            <person name="Gharbi K."/>
            <person name="Hall N."/>
            <person name="Watson M."/>
            <person name="Adriaenssens E.M."/>
            <person name="Foster-Nyarko E."/>
            <person name="Jarju S."/>
            <person name="Secka A."/>
            <person name="Antonio M."/>
            <person name="Oren A."/>
            <person name="Chaudhuri R.R."/>
            <person name="La Ragione R."/>
            <person name="Hildebrand F."/>
            <person name="Pallen M.J."/>
        </authorList>
    </citation>
    <scope>NUCLEOTIDE SEQUENCE</scope>
    <source>
        <strain evidence="3">10192</strain>
    </source>
</reference>
<dbReference type="InterPro" id="IPR010982">
    <property type="entry name" value="Lambda_DNA-bd_dom_sf"/>
</dbReference>
<dbReference type="SUPFAM" id="SSF47413">
    <property type="entry name" value="lambda repressor-like DNA-binding domains"/>
    <property type="match status" value="1"/>
</dbReference>
<dbReference type="GO" id="GO:0003700">
    <property type="term" value="F:DNA-binding transcription factor activity"/>
    <property type="evidence" value="ECO:0007669"/>
    <property type="project" value="TreeGrafter"/>
</dbReference>
<evidence type="ECO:0000259" key="2">
    <source>
        <dbReference type="PROSITE" id="PS50943"/>
    </source>
</evidence>
<evidence type="ECO:0000256" key="1">
    <source>
        <dbReference type="ARBA" id="ARBA00023125"/>
    </source>
</evidence>
<dbReference type="Pfam" id="PF01381">
    <property type="entry name" value="HTH_3"/>
    <property type="match status" value="1"/>
</dbReference>
<dbReference type="PANTHER" id="PTHR46797">
    <property type="entry name" value="HTH-TYPE TRANSCRIPTIONAL REGULATOR"/>
    <property type="match status" value="1"/>
</dbReference>
<dbReference type="PANTHER" id="PTHR46797:SF1">
    <property type="entry name" value="METHYLPHOSPHONATE SYNTHASE"/>
    <property type="match status" value="1"/>
</dbReference>
<comment type="caution">
    <text evidence="3">The sequence shown here is derived from an EMBL/GenBank/DDBJ whole genome shotgun (WGS) entry which is preliminary data.</text>
</comment>
<protein>
    <submittedName>
        <fullName evidence="3">Helix-turn-helix transcriptional regulator</fullName>
    </submittedName>
</protein>
<accession>A0A9D9H0C8</accession>
<dbReference type="CDD" id="cd00093">
    <property type="entry name" value="HTH_XRE"/>
    <property type="match status" value="1"/>
</dbReference>
<organism evidence="3 4">
    <name type="scientific">Candidatus Scatousia excrementipullorum</name>
    <dbReference type="NCBI Taxonomy" id="2840936"/>
    <lineage>
        <taxon>Bacteria</taxon>
        <taxon>Candidatus Scatousia</taxon>
    </lineage>
</organism>
<dbReference type="InterPro" id="IPR050807">
    <property type="entry name" value="TransReg_Diox_bact_type"/>
</dbReference>
<evidence type="ECO:0000313" key="4">
    <source>
        <dbReference type="Proteomes" id="UP000823632"/>
    </source>
</evidence>
<feature type="domain" description="HTH cro/C1-type" evidence="2">
    <location>
        <begin position="14"/>
        <end position="68"/>
    </location>
</feature>
<name>A0A9D9H0C8_9BACT</name>
<dbReference type="GO" id="GO:0003677">
    <property type="term" value="F:DNA binding"/>
    <property type="evidence" value="ECO:0007669"/>
    <property type="project" value="UniProtKB-KW"/>
</dbReference>